<evidence type="ECO:0000313" key="3">
    <source>
        <dbReference type="Proteomes" id="UP000187429"/>
    </source>
</evidence>
<dbReference type="AlphaFoldDB" id="A0A1R1X6M3"/>
<proteinExistence type="predicted"/>
<name>A0A1R1X6M3_9FUNG</name>
<feature type="compositionally biased region" description="Basic and acidic residues" evidence="1">
    <location>
        <begin position="9"/>
        <end position="23"/>
    </location>
</feature>
<gene>
    <name evidence="2" type="ORF">AYI69_g10306</name>
</gene>
<protein>
    <submittedName>
        <fullName evidence="2">Uncharacterized protein</fullName>
    </submittedName>
</protein>
<dbReference type="EMBL" id="LSSM01006676">
    <property type="protein sequence ID" value="OMJ10285.1"/>
    <property type="molecule type" value="Genomic_DNA"/>
</dbReference>
<evidence type="ECO:0000256" key="1">
    <source>
        <dbReference type="SAM" id="MobiDB-lite"/>
    </source>
</evidence>
<keyword evidence="3" id="KW-1185">Reference proteome</keyword>
<dbReference type="Proteomes" id="UP000187429">
    <property type="component" value="Unassembled WGS sequence"/>
</dbReference>
<feature type="non-terminal residue" evidence="2">
    <location>
        <position position="23"/>
    </location>
</feature>
<organism evidence="2 3">
    <name type="scientific">Smittium culicis</name>
    <dbReference type="NCBI Taxonomy" id="133412"/>
    <lineage>
        <taxon>Eukaryota</taxon>
        <taxon>Fungi</taxon>
        <taxon>Fungi incertae sedis</taxon>
        <taxon>Zoopagomycota</taxon>
        <taxon>Kickxellomycotina</taxon>
        <taxon>Harpellomycetes</taxon>
        <taxon>Harpellales</taxon>
        <taxon>Legeriomycetaceae</taxon>
        <taxon>Smittium</taxon>
    </lineage>
</organism>
<evidence type="ECO:0000313" key="2">
    <source>
        <dbReference type="EMBL" id="OMJ10285.1"/>
    </source>
</evidence>
<reference evidence="3" key="1">
    <citation type="submission" date="2017-01" db="EMBL/GenBank/DDBJ databases">
        <authorList>
            <person name="Wang Y."/>
            <person name="White M."/>
            <person name="Kvist S."/>
            <person name="Moncalvo J.-M."/>
        </authorList>
    </citation>
    <scope>NUCLEOTIDE SEQUENCE [LARGE SCALE GENOMIC DNA]</scope>
    <source>
        <strain evidence="3">ID-206-W2</strain>
    </source>
</reference>
<accession>A0A1R1X6M3</accession>
<sequence>MTPETNTKYLDEERKTNEISETN</sequence>
<feature type="region of interest" description="Disordered" evidence="1">
    <location>
        <begin position="1"/>
        <end position="23"/>
    </location>
</feature>
<comment type="caution">
    <text evidence="2">The sequence shown here is derived from an EMBL/GenBank/DDBJ whole genome shotgun (WGS) entry which is preliminary data.</text>
</comment>